<evidence type="ECO:0000313" key="5">
    <source>
        <dbReference type="Proteomes" id="UP000295087"/>
    </source>
</evidence>
<proteinExistence type="predicted"/>
<keyword evidence="2" id="KW-0408">Iron</keyword>
<dbReference type="Proteomes" id="UP000295087">
    <property type="component" value="Unassembled WGS sequence"/>
</dbReference>
<dbReference type="RefSeq" id="WP_166655781.1">
    <property type="nucleotide sequence ID" value="NZ_SNXK01000004.1"/>
</dbReference>
<evidence type="ECO:0000259" key="3">
    <source>
        <dbReference type="Pfam" id="PF02668"/>
    </source>
</evidence>
<comment type="caution">
    <text evidence="4">The sequence shown here is derived from an EMBL/GenBank/DDBJ whole genome shotgun (WGS) entry which is preliminary data.</text>
</comment>
<dbReference type="Gene3D" id="3.60.130.10">
    <property type="entry name" value="Clavaminate synthase-like"/>
    <property type="match status" value="1"/>
</dbReference>
<dbReference type="Pfam" id="PF02668">
    <property type="entry name" value="TauD"/>
    <property type="match status" value="1"/>
</dbReference>
<dbReference type="EMBL" id="SNXK01000004">
    <property type="protein sequence ID" value="TDP37695.1"/>
    <property type="molecule type" value="Genomic_DNA"/>
</dbReference>
<evidence type="ECO:0000256" key="2">
    <source>
        <dbReference type="ARBA" id="ARBA00023004"/>
    </source>
</evidence>
<dbReference type="AlphaFoldDB" id="A0A4R6PIM0"/>
<keyword evidence="5" id="KW-1185">Reference proteome</keyword>
<protein>
    <submittedName>
        <fullName evidence="4">TfdA family taurine catabolism dioxygenase TauD</fullName>
    </submittedName>
</protein>
<name>A0A4R6PIM0_NOCIG</name>
<evidence type="ECO:0000256" key="1">
    <source>
        <dbReference type="ARBA" id="ARBA00023002"/>
    </source>
</evidence>
<reference evidence="4 5" key="1">
    <citation type="submission" date="2019-03" db="EMBL/GenBank/DDBJ databases">
        <title>Genomic Encyclopedia of Type Strains, Phase IV (KMG-IV): sequencing the most valuable type-strain genomes for metagenomic binning, comparative biology and taxonomic classification.</title>
        <authorList>
            <person name="Goeker M."/>
        </authorList>
    </citation>
    <scope>NUCLEOTIDE SEQUENCE [LARGE SCALE GENOMIC DNA]</scope>
    <source>
        <strain evidence="4 5">DSM 44496</strain>
    </source>
</reference>
<feature type="domain" description="TauD/TfdA-like" evidence="3">
    <location>
        <begin position="37"/>
        <end position="258"/>
    </location>
</feature>
<accession>A0A4R6PIM0</accession>
<gene>
    <name evidence="4" type="ORF">DFR75_10445</name>
</gene>
<dbReference type="GO" id="GO:0051213">
    <property type="term" value="F:dioxygenase activity"/>
    <property type="evidence" value="ECO:0007669"/>
    <property type="project" value="UniProtKB-KW"/>
</dbReference>
<dbReference type="InterPro" id="IPR003819">
    <property type="entry name" value="TauD/TfdA-like"/>
</dbReference>
<keyword evidence="1" id="KW-0560">Oxidoreductase</keyword>
<keyword evidence="4" id="KW-0223">Dioxygenase</keyword>
<dbReference type="InterPro" id="IPR042098">
    <property type="entry name" value="TauD-like_sf"/>
</dbReference>
<organism evidence="4 5">
    <name type="scientific">Nocardia ignorata</name>
    <dbReference type="NCBI Taxonomy" id="145285"/>
    <lineage>
        <taxon>Bacteria</taxon>
        <taxon>Bacillati</taxon>
        <taxon>Actinomycetota</taxon>
        <taxon>Actinomycetes</taxon>
        <taxon>Mycobacteriales</taxon>
        <taxon>Nocardiaceae</taxon>
        <taxon>Nocardia</taxon>
    </lineage>
</organism>
<evidence type="ECO:0000313" key="4">
    <source>
        <dbReference type="EMBL" id="TDP37695.1"/>
    </source>
</evidence>
<sequence>MKSIPRLDVADHARSTAEAWEALRHKVMEILSRAPYACVVRGIGFHTLSDTDRSELVRRTASLFGEVSDNNRFDEESGSFIDEVKPTEPGGTDVTFTLGACEAHSDESSKPFPEDVVMLWCVTPADDGGTSLVWPASELAAYIGDQPDGEDALRVLREPVFLFGGKLRNPPRILQAPVLFGDDGIRFRLGSMEDALEVTGRELTKTQHRALGSLIEALDSVEPYISDLRSGDLLVTLNRRTLHGRTNFTDQKRLLLRTRCFNKEVSNSDRDQASWLIS</sequence>
<dbReference type="SUPFAM" id="SSF51197">
    <property type="entry name" value="Clavaminate synthase-like"/>
    <property type="match status" value="1"/>
</dbReference>